<feature type="transmembrane region" description="Helical" evidence="5">
    <location>
        <begin position="219"/>
        <end position="239"/>
    </location>
</feature>
<dbReference type="OrthoDB" id="422206at2759"/>
<comment type="subcellular location">
    <subcellularLocation>
        <location evidence="1">Membrane</location>
        <topology evidence="1">Multi-pass membrane protein</topology>
    </subcellularLocation>
</comment>
<name>A0A8W8JAL4_MAGGI</name>
<feature type="transmembrane region" description="Helical" evidence="5">
    <location>
        <begin position="274"/>
        <end position="293"/>
    </location>
</feature>
<dbReference type="Pfam" id="PF07690">
    <property type="entry name" value="MFS_1"/>
    <property type="match status" value="1"/>
</dbReference>
<dbReference type="GO" id="GO:0097037">
    <property type="term" value="P:heme export"/>
    <property type="evidence" value="ECO:0007669"/>
    <property type="project" value="TreeGrafter"/>
</dbReference>
<feature type="transmembrane region" description="Helical" evidence="5">
    <location>
        <begin position="125"/>
        <end position="145"/>
    </location>
</feature>
<organism evidence="6 7">
    <name type="scientific">Magallana gigas</name>
    <name type="common">Pacific oyster</name>
    <name type="synonym">Crassostrea gigas</name>
    <dbReference type="NCBI Taxonomy" id="29159"/>
    <lineage>
        <taxon>Eukaryota</taxon>
        <taxon>Metazoa</taxon>
        <taxon>Spiralia</taxon>
        <taxon>Lophotrochozoa</taxon>
        <taxon>Mollusca</taxon>
        <taxon>Bivalvia</taxon>
        <taxon>Autobranchia</taxon>
        <taxon>Pteriomorphia</taxon>
        <taxon>Ostreida</taxon>
        <taxon>Ostreoidea</taxon>
        <taxon>Ostreidae</taxon>
        <taxon>Magallana</taxon>
    </lineage>
</organism>
<feature type="transmembrane region" description="Helical" evidence="5">
    <location>
        <begin position="313"/>
        <end position="333"/>
    </location>
</feature>
<reference evidence="6" key="1">
    <citation type="submission" date="2022-08" db="UniProtKB">
        <authorList>
            <consortium name="EnsemblMetazoa"/>
        </authorList>
    </citation>
    <scope>IDENTIFICATION</scope>
    <source>
        <strain evidence="6">05x7-T-G4-1.051#20</strain>
    </source>
</reference>
<dbReference type="AlphaFoldDB" id="A0A8W8JAL4"/>
<feature type="transmembrane region" description="Helical" evidence="5">
    <location>
        <begin position="251"/>
        <end position="268"/>
    </location>
</feature>
<evidence type="ECO:0000313" key="7">
    <source>
        <dbReference type="Proteomes" id="UP000005408"/>
    </source>
</evidence>
<keyword evidence="3 5" id="KW-1133">Transmembrane helix</keyword>
<dbReference type="InterPro" id="IPR011701">
    <property type="entry name" value="MFS"/>
</dbReference>
<feature type="transmembrane region" description="Helical" evidence="5">
    <location>
        <begin position="339"/>
        <end position="361"/>
    </location>
</feature>
<dbReference type="PANTHER" id="PTHR10924:SF4">
    <property type="entry name" value="GH15861P"/>
    <property type="match status" value="1"/>
</dbReference>
<dbReference type="EnsemblMetazoa" id="G18138.1">
    <property type="protein sequence ID" value="G18138.1:cds"/>
    <property type="gene ID" value="G18138"/>
</dbReference>
<dbReference type="GO" id="GO:0015232">
    <property type="term" value="F:heme transmembrane transporter activity"/>
    <property type="evidence" value="ECO:0007669"/>
    <property type="project" value="TreeGrafter"/>
</dbReference>
<keyword evidence="7" id="KW-1185">Reference proteome</keyword>
<keyword evidence="2 5" id="KW-0812">Transmembrane</keyword>
<accession>A0A8W8JAL4</accession>
<evidence type="ECO:0008006" key="8">
    <source>
        <dbReference type="Google" id="ProtNLM"/>
    </source>
</evidence>
<dbReference type="OMA" id="LDLMGHN"/>
<feature type="transmembrane region" description="Helical" evidence="5">
    <location>
        <begin position="50"/>
        <end position="72"/>
    </location>
</feature>
<dbReference type="InterPro" id="IPR049680">
    <property type="entry name" value="FLVCR1-2_SLC49-like"/>
</dbReference>
<evidence type="ECO:0000256" key="1">
    <source>
        <dbReference type="ARBA" id="ARBA00004141"/>
    </source>
</evidence>
<evidence type="ECO:0000313" key="6">
    <source>
        <dbReference type="EnsemblMetazoa" id="G18138.1:cds"/>
    </source>
</evidence>
<dbReference type="PANTHER" id="PTHR10924">
    <property type="entry name" value="MAJOR FACILITATOR SUPERFAMILY PROTEIN-RELATED"/>
    <property type="match status" value="1"/>
</dbReference>
<evidence type="ECO:0000256" key="2">
    <source>
        <dbReference type="ARBA" id="ARBA00022692"/>
    </source>
</evidence>
<dbReference type="Proteomes" id="UP000005408">
    <property type="component" value="Unassembled WGS sequence"/>
</dbReference>
<keyword evidence="4 5" id="KW-0472">Membrane</keyword>
<dbReference type="SUPFAM" id="SSF103473">
    <property type="entry name" value="MFS general substrate transporter"/>
    <property type="match status" value="1"/>
</dbReference>
<evidence type="ECO:0000256" key="4">
    <source>
        <dbReference type="ARBA" id="ARBA00023136"/>
    </source>
</evidence>
<evidence type="ECO:0000256" key="5">
    <source>
        <dbReference type="SAM" id="Phobius"/>
    </source>
</evidence>
<sequence length="399" mass="43635">MIYMVVYIPLVFPTTFLLKKKGIRVCLLTSAFLNALGAWLKVISVSPDRFAALMFSQTACAVAQVFMLGLPAKIAAVWFGAHEVSTATSLGTFGIQIGLAVGFFVPPNIVRNSNSTMDIGKDLSLLFYGGAGYMTLIFILIVIFFKERPTTPPSQAQMLAAQDFQKENYGKTLQNIFKNVSFNILLFTFGVNIGCYSALSTLLNPIISEYFPQHETTAGQIGLTMILTGVPGSIMAGIWLDKTKTYKGTALGINVICLTGILIFNFALHHKLLWVVYLCAGIYGFFIAGYFPVAFEFATEITYPVSGGISSGLLFASSQLFGIVFIIGCRAMMNKVGTLGLNLLIPCALLVTSIFTGFIPANYRRQNAEKMILEQSDDVFEMELMDPASEESRISKINN</sequence>
<proteinExistence type="predicted"/>
<feature type="transmembrane region" description="Helical" evidence="5">
    <location>
        <begin position="84"/>
        <end position="105"/>
    </location>
</feature>
<dbReference type="GO" id="GO:0020037">
    <property type="term" value="F:heme binding"/>
    <property type="evidence" value="ECO:0007669"/>
    <property type="project" value="TreeGrafter"/>
</dbReference>
<evidence type="ECO:0000256" key="3">
    <source>
        <dbReference type="ARBA" id="ARBA00022989"/>
    </source>
</evidence>
<protein>
    <recommendedName>
        <fullName evidence="8">Feline leukemia virus subgroup C receptor-related protein 2</fullName>
    </recommendedName>
</protein>
<dbReference type="GO" id="GO:0016020">
    <property type="term" value="C:membrane"/>
    <property type="evidence" value="ECO:0007669"/>
    <property type="project" value="UniProtKB-SubCell"/>
</dbReference>
<feature type="transmembrane region" description="Helical" evidence="5">
    <location>
        <begin position="180"/>
        <end position="199"/>
    </location>
</feature>
<dbReference type="InterPro" id="IPR036259">
    <property type="entry name" value="MFS_trans_sf"/>
</dbReference>
<dbReference type="Gene3D" id="1.20.1250.20">
    <property type="entry name" value="MFS general substrate transporter like domains"/>
    <property type="match status" value="2"/>
</dbReference>